<dbReference type="InterPro" id="IPR036265">
    <property type="entry name" value="HIT-like_sf"/>
</dbReference>
<sequence length="151" mass="16998">MSETLNNSCELCTGEGGEVIWRHPQYRVVLVDEPSFPGFCRVIWNGHVKEMSDLAANDRTLIANAVWAVEAAMREVMQPEKVNLATLGNMTPHVHWHVIPRYLDDTHFPSPVWAEARRPADEAALAQRRGLLPQLREAVNRHLMLAGLQVG</sequence>
<dbReference type="SUPFAM" id="SSF54197">
    <property type="entry name" value="HIT-like"/>
    <property type="match status" value="1"/>
</dbReference>
<dbReference type="Gene3D" id="3.30.428.10">
    <property type="entry name" value="HIT-like"/>
    <property type="match status" value="1"/>
</dbReference>
<name>A0ABW9ACT6_9BURK</name>
<dbReference type="RefSeq" id="WP_408159940.1">
    <property type="nucleotide sequence ID" value="NZ_JAQQFM010000009.1"/>
</dbReference>
<keyword evidence="4" id="KW-1185">Reference proteome</keyword>
<protein>
    <submittedName>
        <fullName evidence="3">HIT family protein</fullName>
    </submittedName>
</protein>
<dbReference type="PIRSF" id="PIRSF000714">
    <property type="entry name" value="HIT"/>
    <property type="match status" value="1"/>
</dbReference>
<accession>A0ABW9ACT6</accession>
<dbReference type="PROSITE" id="PS51084">
    <property type="entry name" value="HIT_2"/>
    <property type="match status" value="1"/>
</dbReference>
<dbReference type="EMBL" id="JAQQFM010000009">
    <property type="protein sequence ID" value="MFL9926726.1"/>
    <property type="molecule type" value="Genomic_DNA"/>
</dbReference>
<organism evidence="3 4">
    <name type="scientific">Herbaspirillum lusitanum</name>
    <dbReference type="NCBI Taxonomy" id="213312"/>
    <lineage>
        <taxon>Bacteria</taxon>
        <taxon>Pseudomonadati</taxon>
        <taxon>Pseudomonadota</taxon>
        <taxon>Betaproteobacteria</taxon>
        <taxon>Burkholderiales</taxon>
        <taxon>Oxalobacteraceae</taxon>
        <taxon>Herbaspirillum</taxon>
    </lineage>
</organism>
<evidence type="ECO:0000259" key="2">
    <source>
        <dbReference type="PROSITE" id="PS51084"/>
    </source>
</evidence>
<feature type="domain" description="HIT" evidence="2">
    <location>
        <begin position="7"/>
        <end position="108"/>
    </location>
</feature>
<gene>
    <name evidence="3" type="ORF">PQR62_20805</name>
</gene>
<dbReference type="Pfam" id="PF01230">
    <property type="entry name" value="HIT"/>
    <property type="match status" value="1"/>
</dbReference>
<proteinExistence type="predicted"/>
<comment type="caution">
    <text evidence="3">The sequence shown here is derived from an EMBL/GenBank/DDBJ whole genome shotgun (WGS) entry which is preliminary data.</text>
</comment>
<dbReference type="Proteomes" id="UP001629246">
    <property type="component" value="Unassembled WGS sequence"/>
</dbReference>
<evidence type="ECO:0000256" key="1">
    <source>
        <dbReference type="PROSITE-ProRule" id="PRU00464"/>
    </source>
</evidence>
<evidence type="ECO:0000313" key="4">
    <source>
        <dbReference type="Proteomes" id="UP001629246"/>
    </source>
</evidence>
<reference evidence="3 4" key="1">
    <citation type="journal article" date="2024" name="Chem. Sci.">
        <title>Discovery of megapolipeptins by genome mining of a Burkholderiales bacteria collection.</title>
        <authorList>
            <person name="Paulo B.S."/>
            <person name="Recchia M.J.J."/>
            <person name="Lee S."/>
            <person name="Fergusson C.H."/>
            <person name="Romanowski S.B."/>
            <person name="Hernandez A."/>
            <person name="Krull N."/>
            <person name="Liu D.Y."/>
            <person name="Cavanagh H."/>
            <person name="Bos A."/>
            <person name="Gray C.A."/>
            <person name="Murphy B.T."/>
            <person name="Linington R.G."/>
            <person name="Eustaquio A.S."/>
        </authorList>
    </citation>
    <scope>NUCLEOTIDE SEQUENCE [LARGE SCALE GENOMIC DNA]</scope>
    <source>
        <strain evidence="3 4">RL21-008-BIB-A</strain>
    </source>
</reference>
<evidence type="ECO:0000313" key="3">
    <source>
        <dbReference type="EMBL" id="MFL9926726.1"/>
    </source>
</evidence>
<dbReference type="InterPro" id="IPR011146">
    <property type="entry name" value="HIT-like"/>
</dbReference>
<feature type="short sequence motif" description="Histidine triad motif" evidence="1">
    <location>
        <begin position="93"/>
        <end position="97"/>
    </location>
</feature>
<dbReference type="InterPro" id="IPR026026">
    <property type="entry name" value="HIT_Hint"/>
</dbReference>